<dbReference type="SUPFAM" id="SSF55729">
    <property type="entry name" value="Acyl-CoA N-acyltransferases (Nat)"/>
    <property type="match status" value="1"/>
</dbReference>
<dbReference type="InterPro" id="IPR016181">
    <property type="entry name" value="Acyl_CoA_acyltransferase"/>
</dbReference>
<protein>
    <submittedName>
        <fullName evidence="2">GNAT family N-acetyltransferase</fullName>
    </submittedName>
</protein>
<dbReference type="PROSITE" id="PS51186">
    <property type="entry name" value="GNAT"/>
    <property type="match status" value="1"/>
</dbReference>
<accession>A0ABQ6UD31</accession>
<proteinExistence type="predicted"/>
<evidence type="ECO:0000259" key="1">
    <source>
        <dbReference type="PROSITE" id="PS51186"/>
    </source>
</evidence>
<dbReference type="InterPro" id="IPR051531">
    <property type="entry name" value="N-acetyltransferase"/>
</dbReference>
<sequence>MTADPPPATGRLTFAEMTVDDLDDMAALLGDPVVMRYYPRPKIRAEALDWIRWNEGLYRGHGFGLWVLRSRATGEFVGDCGLTPQPVDGVMEVEVGYHLRTGMQGRGFATEAAAACRDHARDRLGVDRLVAIIHPDNTPSQRVAERIGLSFERATTSESGDPVHVYAARLA</sequence>
<dbReference type="Gene3D" id="3.40.630.30">
    <property type="match status" value="1"/>
</dbReference>
<dbReference type="EMBL" id="WAAR01000099">
    <property type="protein sequence ID" value="KAB1108964.1"/>
    <property type="molecule type" value="Genomic_DNA"/>
</dbReference>
<gene>
    <name evidence="2" type="ORF">F6X54_20620</name>
</gene>
<reference evidence="2 3" key="1">
    <citation type="submission" date="2019-09" db="EMBL/GenBank/DDBJ databases">
        <title>High taxonomic diversity of Micromonospora strains isolated from Medicago sativa nodules in different geographical locations.</title>
        <authorList>
            <person name="Martinez-Hidalgo P."/>
            <person name="Flores-Felix J.D."/>
            <person name="Velazquez E."/>
            <person name="Brau L."/>
            <person name="Trujillo M.E."/>
            <person name="Martinez-Molina E."/>
        </authorList>
    </citation>
    <scope>NUCLEOTIDE SEQUENCE [LARGE SCALE GENOMIC DNA]</scope>
    <source>
        <strain evidence="2 3">ALFB5</strain>
    </source>
</reference>
<evidence type="ECO:0000313" key="2">
    <source>
        <dbReference type="EMBL" id="KAB1108964.1"/>
    </source>
</evidence>
<keyword evidence="3" id="KW-1185">Reference proteome</keyword>
<dbReference type="Pfam" id="PF13302">
    <property type="entry name" value="Acetyltransf_3"/>
    <property type="match status" value="1"/>
</dbReference>
<comment type="caution">
    <text evidence="2">The sequence shown here is derived from an EMBL/GenBank/DDBJ whole genome shotgun (WGS) entry which is preliminary data.</text>
</comment>
<dbReference type="PANTHER" id="PTHR43792:SF1">
    <property type="entry name" value="N-ACETYLTRANSFERASE DOMAIN-CONTAINING PROTEIN"/>
    <property type="match status" value="1"/>
</dbReference>
<name>A0ABQ6UD31_9ACTN</name>
<organism evidence="2 3">
    <name type="scientific">Micromonospora aurantiaca</name>
    <name type="common">nom. illeg.</name>
    <dbReference type="NCBI Taxonomy" id="47850"/>
    <lineage>
        <taxon>Bacteria</taxon>
        <taxon>Bacillati</taxon>
        <taxon>Actinomycetota</taxon>
        <taxon>Actinomycetes</taxon>
        <taxon>Micromonosporales</taxon>
        <taxon>Micromonosporaceae</taxon>
        <taxon>Micromonospora</taxon>
    </lineage>
</organism>
<dbReference type="RefSeq" id="WP_151014155.1">
    <property type="nucleotide sequence ID" value="NZ_CP084582.1"/>
</dbReference>
<evidence type="ECO:0000313" key="3">
    <source>
        <dbReference type="Proteomes" id="UP000471364"/>
    </source>
</evidence>
<dbReference type="PANTHER" id="PTHR43792">
    <property type="entry name" value="GNAT FAMILY, PUTATIVE (AFU_ORTHOLOGUE AFUA_3G00765)-RELATED-RELATED"/>
    <property type="match status" value="1"/>
</dbReference>
<dbReference type="InterPro" id="IPR000182">
    <property type="entry name" value="GNAT_dom"/>
</dbReference>
<feature type="domain" description="N-acetyltransferase" evidence="1">
    <location>
        <begin position="12"/>
        <end position="171"/>
    </location>
</feature>
<dbReference type="Proteomes" id="UP000471364">
    <property type="component" value="Unassembled WGS sequence"/>
</dbReference>